<proteinExistence type="predicted"/>
<dbReference type="InterPro" id="IPR011051">
    <property type="entry name" value="RmlC_Cupin_sf"/>
</dbReference>
<protein>
    <submittedName>
        <fullName evidence="1">Histidine utilization protein HutD</fullName>
    </submittedName>
</protein>
<dbReference type="PANTHER" id="PTHR37943:SF1">
    <property type="entry name" value="PROTEIN VES"/>
    <property type="match status" value="1"/>
</dbReference>
<comment type="caution">
    <text evidence="1">The sequence shown here is derived from an EMBL/GenBank/DDBJ whole genome shotgun (WGS) entry which is preliminary data.</text>
</comment>
<dbReference type="AlphaFoldDB" id="A0A4S3KHC8"/>
<dbReference type="CDD" id="cd20293">
    <property type="entry name" value="cupin_HutD_N"/>
    <property type="match status" value="1"/>
</dbReference>
<dbReference type="InterPro" id="IPR014710">
    <property type="entry name" value="RmlC-like_jellyroll"/>
</dbReference>
<dbReference type="SUPFAM" id="SSF51182">
    <property type="entry name" value="RmlC-like cupins"/>
    <property type="match status" value="1"/>
</dbReference>
<dbReference type="RefSeq" id="WP_136258084.1">
    <property type="nucleotide sequence ID" value="NZ_MWIO01000020.1"/>
</dbReference>
<accession>A0A4S3KHC8</accession>
<name>A0A4S3KHC8_9GAMM</name>
<evidence type="ECO:0000313" key="2">
    <source>
        <dbReference type="Proteomes" id="UP000306317"/>
    </source>
</evidence>
<dbReference type="OrthoDB" id="9800082at2"/>
<gene>
    <name evidence="1" type="ORF">B1991_07415</name>
</gene>
<organism evidence="1 2">
    <name type="scientific">Rhodanobacter lindaniclasticus</name>
    <dbReference type="NCBI Taxonomy" id="75310"/>
    <lineage>
        <taxon>Bacteria</taxon>
        <taxon>Pseudomonadati</taxon>
        <taxon>Pseudomonadota</taxon>
        <taxon>Gammaproteobacteria</taxon>
        <taxon>Lysobacterales</taxon>
        <taxon>Rhodanobacteraceae</taxon>
        <taxon>Rhodanobacter</taxon>
    </lineage>
</organism>
<keyword evidence="2" id="KW-1185">Reference proteome</keyword>
<sequence length="184" mass="19487">MIVRLSDCPLQPWKNGLGRTREMAVQPSTAGMDDFLWRVSIAEVDSAAPFSAFPGIDRQIVLLDGAGFSMTLDDGRAHALTTPFVPFAFPGEAKVEVALADGPTRDFNLMLRRGRVRGGIAVWQDAGTHATAATTVLVYCARGAIDCVDGTLQAGDAWRPSSGAASMTLHPNAVALVVHVEPVA</sequence>
<dbReference type="InterPro" id="IPR010282">
    <property type="entry name" value="Uncharacterised_HutD/Ves"/>
</dbReference>
<reference evidence="1 2" key="1">
    <citation type="submission" date="2017-02" db="EMBL/GenBank/DDBJ databases">
        <title>Whole genome sequencing of Rhodanobacter lindaniclasticus DSM 17932.</title>
        <authorList>
            <person name="Kumar S."/>
            <person name="Patil P."/>
            <person name="Patil P.B."/>
        </authorList>
    </citation>
    <scope>NUCLEOTIDE SEQUENCE [LARGE SCALE GENOMIC DNA]</scope>
    <source>
        <strain evidence="1 2">DSM 17932</strain>
    </source>
</reference>
<dbReference type="Pfam" id="PF05962">
    <property type="entry name" value="HutD"/>
    <property type="match status" value="1"/>
</dbReference>
<dbReference type="Proteomes" id="UP000306317">
    <property type="component" value="Unassembled WGS sequence"/>
</dbReference>
<dbReference type="EMBL" id="MWIO01000020">
    <property type="protein sequence ID" value="THD07979.1"/>
    <property type="molecule type" value="Genomic_DNA"/>
</dbReference>
<evidence type="ECO:0000313" key="1">
    <source>
        <dbReference type="EMBL" id="THD07979.1"/>
    </source>
</evidence>
<dbReference type="Gene3D" id="2.60.120.10">
    <property type="entry name" value="Jelly Rolls"/>
    <property type="match status" value="1"/>
</dbReference>
<dbReference type="PANTHER" id="PTHR37943">
    <property type="entry name" value="PROTEIN VES"/>
    <property type="match status" value="1"/>
</dbReference>